<sequence>MTYRWQKSETEGGSETDSELDLEDKGCEDIQTSTKLSETEITKLLMEKNYLKTERNILIIENDGRRLRKNHLILERINLITEREGLTMETSGLRAEIDFLTAEKDRLEAEKKELSKLGFWYSQKKSFQSLTPEARKQKKEADLAKSVRGEPVQSTGTTQSAIENNAKVAADHTPVKIDGSSR</sequence>
<feature type="compositionally biased region" description="Basic and acidic residues" evidence="2">
    <location>
        <begin position="1"/>
        <end position="10"/>
    </location>
</feature>
<feature type="region of interest" description="Disordered" evidence="2">
    <location>
        <begin position="126"/>
        <end position="182"/>
    </location>
</feature>
<keyword evidence="1" id="KW-0175">Coiled coil</keyword>
<dbReference type="Gene3D" id="1.20.5.1000">
    <property type="entry name" value="arf6 gtpase in complex with a specific effector, jip4"/>
    <property type="match status" value="1"/>
</dbReference>
<evidence type="ECO:0000256" key="1">
    <source>
        <dbReference type="SAM" id="Coils"/>
    </source>
</evidence>
<dbReference type="EMBL" id="JAABOJ010000013">
    <property type="protein sequence ID" value="KAF3282227.1"/>
    <property type="molecule type" value="Genomic_DNA"/>
</dbReference>
<accession>A0A7C8RAL6</accession>
<reference evidence="3 4" key="1">
    <citation type="submission" date="2020-01" db="EMBL/GenBank/DDBJ databases">
        <authorList>
            <person name="Palmer J.M."/>
        </authorList>
    </citation>
    <scope>NUCLEOTIDE SEQUENCE [LARGE SCALE GENOMIC DNA]</scope>
    <source>
        <strain evidence="3 4">TWF970</strain>
    </source>
</reference>
<protein>
    <submittedName>
        <fullName evidence="3">Uncharacterized protein</fullName>
    </submittedName>
</protein>
<gene>
    <name evidence="3" type="ORF">TWF970_001641</name>
</gene>
<dbReference type="Proteomes" id="UP000474640">
    <property type="component" value="Unassembled WGS sequence"/>
</dbReference>
<name>A0A7C8RAL6_ORBOL</name>
<feature type="compositionally biased region" description="Polar residues" evidence="2">
    <location>
        <begin position="152"/>
        <end position="163"/>
    </location>
</feature>
<feature type="compositionally biased region" description="Acidic residues" evidence="2">
    <location>
        <begin position="12"/>
        <end position="22"/>
    </location>
</feature>
<evidence type="ECO:0000313" key="3">
    <source>
        <dbReference type="EMBL" id="KAF3282227.1"/>
    </source>
</evidence>
<comment type="caution">
    <text evidence="3">The sequence shown here is derived from an EMBL/GenBank/DDBJ whole genome shotgun (WGS) entry which is preliminary data.</text>
</comment>
<feature type="coiled-coil region" evidence="1">
    <location>
        <begin position="90"/>
        <end position="117"/>
    </location>
</feature>
<evidence type="ECO:0000313" key="4">
    <source>
        <dbReference type="Proteomes" id="UP000474640"/>
    </source>
</evidence>
<organism evidence="3 4">
    <name type="scientific">Orbilia oligospora</name>
    <name type="common">Nematode-trapping fungus</name>
    <name type="synonym">Arthrobotrys oligospora</name>
    <dbReference type="NCBI Taxonomy" id="2813651"/>
    <lineage>
        <taxon>Eukaryota</taxon>
        <taxon>Fungi</taxon>
        <taxon>Dikarya</taxon>
        <taxon>Ascomycota</taxon>
        <taxon>Pezizomycotina</taxon>
        <taxon>Orbiliomycetes</taxon>
        <taxon>Orbiliales</taxon>
        <taxon>Orbiliaceae</taxon>
        <taxon>Orbilia</taxon>
    </lineage>
</organism>
<evidence type="ECO:0000256" key="2">
    <source>
        <dbReference type="SAM" id="MobiDB-lite"/>
    </source>
</evidence>
<proteinExistence type="predicted"/>
<feature type="region of interest" description="Disordered" evidence="2">
    <location>
        <begin position="1"/>
        <end position="24"/>
    </location>
</feature>
<dbReference type="OrthoDB" id="8950604at2759"/>
<dbReference type="AlphaFoldDB" id="A0A7C8RAL6"/>
<feature type="compositionally biased region" description="Basic and acidic residues" evidence="2">
    <location>
        <begin position="169"/>
        <end position="182"/>
    </location>
</feature>
<feature type="compositionally biased region" description="Basic and acidic residues" evidence="2">
    <location>
        <begin position="133"/>
        <end position="148"/>
    </location>
</feature>